<proteinExistence type="predicted"/>
<dbReference type="EMBL" id="MN739011">
    <property type="protein sequence ID" value="QHT34962.1"/>
    <property type="molecule type" value="Genomic_DNA"/>
</dbReference>
<feature type="transmembrane region" description="Helical" evidence="1">
    <location>
        <begin position="12"/>
        <end position="38"/>
    </location>
</feature>
<sequence length="87" mass="9838">MKYLDNKFVQLTLVYLAWIVAHYAAAHLYANICVPTTLWGFIMSPISVASPHCQGLSWFIYNSGLTICNMWLLLGAWIVSKLVIFGK</sequence>
<accession>A0A6C0F1P4</accession>
<keyword evidence="1" id="KW-0812">Transmembrane</keyword>
<dbReference type="AlphaFoldDB" id="A0A6C0F1P4"/>
<keyword evidence="1" id="KW-1133">Transmembrane helix</keyword>
<protein>
    <submittedName>
        <fullName evidence="2">Uncharacterized protein</fullName>
    </submittedName>
</protein>
<feature type="transmembrane region" description="Helical" evidence="1">
    <location>
        <begin position="58"/>
        <end position="79"/>
    </location>
</feature>
<evidence type="ECO:0000256" key="1">
    <source>
        <dbReference type="SAM" id="Phobius"/>
    </source>
</evidence>
<reference evidence="2" key="1">
    <citation type="journal article" date="2020" name="Nature">
        <title>Giant virus diversity and host interactions through global metagenomics.</title>
        <authorList>
            <person name="Schulz F."/>
            <person name="Roux S."/>
            <person name="Paez-Espino D."/>
            <person name="Jungbluth S."/>
            <person name="Walsh D.A."/>
            <person name="Denef V.J."/>
            <person name="McMahon K.D."/>
            <person name="Konstantinidis K.T."/>
            <person name="Eloe-Fadrosh E.A."/>
            <person name="Kyrpides N.C."/>
            <person name="Woyke T."/>
        </authorList>
    </citation>
    <scope>NUCLEOTIDE SEQUENCE</scope>
    <source>
        <strain evidence="2">GVMAG-M-3300009180-1</strain>
    </source>
</reference>
<name>A0A6C0F1P4_9ZZZZ</name>
<keyword evidence="1" id="KW-0472">Membrane</keyword>
<organism evidence="2">
    <name type="scientific">viral metagenome</name>
    <dbReference type="NCBI Taxonomy" id="1070528"/>
    <lineage>
        <taxon>unclassified sequences</taxon>
        <taxon>metagenomes</taxon>
        <taxon>organismal metagenomes</taxon>
    </lineage>
</organism>
<evidence type="ECO:0000313" key="2">
    <source>
        <dbReference type="EMBL" id="QHT34962.1"/>
    </source>
</evidence>